<organism evidence="11 12">
    <name type="scientific">Spizellomyces punctatus (strain DAOM BR117)</name>
    <dbReference type="NCBI Taxonomy" id="645134"/>
    <lineage>
        <taxon>Eukaryota</taxon>
        <taxon>Fungi</taxon>
        <taxon>Fungi incertae sedis</taxon>
        <taxon>Chytridiomycota</taxon>
        <taxon>Chytridiomycota incertae sedis</taxon>
        <taxon>Chytridiomycetes</taxon>
        <taxon>Spizellomycetales</taxon>
        <taxon>Spizellomycetaceae</taxon>
        <taxon>Spizellomyces</taxon>
    </lineage>
</organism>
<feature type="transmembrane region" description="Helical" evidence="8">
    <location>
        <begin position="172"/>
        <end position="193"/>
    </location>
</feature>
<keyword evidence="4 8" id="KW-0812">Transmembrane</keyword>
<dbReference type="InParanoid" id="A0A0L0H7Y7"/>
<name>A0A0L0H7Y7_SPIPD</name>
<evidence type="ECO:0000256" key="9">
    <source>
        <dbReference type="SAM" id="SignalP"/>
    </source>
</evidence>
<evidence type="ECO:0000256" key="7">
    <source>
        <dbReference type="SAM" id="MobiDB-lite"/>
    </source>
</evidence>
<feature type="transmembrane region" description="Helical" evidence="8">
    <location>
        <begin position="205"/>
        <end position="224"/>
    </location>
</feature>
<dbReference type="STRING" id="645134.A0A0L0H7Y7"/>
<feature type="region of interest" description="Disordered" evidence="7">
    <location>
        <begin position="265"/>
        <end position="284"/>
    </location>
</feature>
<evidence type="ECO:0000256" key="3">
    <source>
        <dbReference type="ARBA" id="ARBA00022448"/>
    </source>
</evidence>
<feature type="chain" id="PRO_5005539852" description="Sodium/calcium exchanger membrane region domain-containing protein" evidence="9">
    <location>
        <begin position="35"/>
        <end position="774"/>
    </location>
</feature>
<keyword evidence="5 8" id="KW-1133">Transmembrane helix</keyword>
<dbReference type="eggNOG" id="KOG2399">
    <property type="taxonomic scope" value="Eukaryota"/>
</dbReference>
<dbReference type="RefSeq" id="XP_016605086.1">
    <property type="nucleotide sequence ID" value="XM_016755609.1"/>
</dbReference>
<proteinExistence type="inferred from homology"/>
<keyword evidence="9" id="KW-0732">Signal</keyword>
<feature type="transmembrane region" description="Helical" evidence="8">
    <location>
        <begin position="720"/>
        <end position="740"/>
    </location>
</feature>
<dbReference type="GeneID" id="27690658"/>
<reference evidence="11 12" key="1">
    <citation type="submission" date="2009-08" db="EMBL/GenBank/DDBJ databases">
        <title>The Genome Sequence of Spizellomyces punctatus strain DAOM BR117.</title>
        <authorList>
            <consortium name="The Broad Institute Genome Sequencing Platform"/>
            <person name="Russ C."/>
            <person name="Cuomo C."/>
            <person name="Shea T."/>
            <person name="Young S.K."/>
            <person name="Zeng Q."/>
            <person name="Koehrsen M."/>
            <person name="Haas B."/>
            <person name="Borodovsky M."/>
            <person name="Guigo R."/>
            <person name="Alvarado L."/>
            <person name="Berlin A."/>
            <person name="Bochicchio J."/>
            <person name="Borenstein D."/>
            <person name="Chapman S."/>
            <person name="Chen Z."/>
            <person name="Engels R."/>
            <person name="Freedman E."/>
            <person name="Gellesch M."/>
            <person name="Goldberg J."/>
            <person name="Griggs A."/>
            <person name="Gujja S."/>
            <person name="Heiman D."/>
            <person name="Hepburn T."/>
            <person name="Howarth C."/>
            <person name="Jen D."/>
            <person name="Larson L."/>
            <person name="Lewis B."/>
            <person name="Mehta T."/>
            <person name="Park D."/>
            <person name="Pearson M."/>
            <person name="Roberts A."/>
            <person name="Saif S."/>
            <person name="Shenoy N."/>
            <person name="Sisk P."/>
            <person name="Stolte C."/>
            <person name="Sykes S."/>
            <person name="Thomson T."/>
            <person name="Walk T."/>
            <person name="White J."/>
            <person name="Yandava C."/>
            <person name="Burger G."/>
            <person name="Gray M.W."/>
            <person name="Holland P.W.H."/>
            <person name="King N."/>
            <person name="Lang F.B.F."/>
            <person name="Roger A.J."/>
            <person name="Ruiz-Trillo I."/>
            <person name="Lander E."/>
            <person name="Nusbaum C."/>
        </authorList>
    </citation>
    <scope>NUCLEOTIDE SEQUENCE [LARGE SCALE GENOMIC DNA]</scope>
    <source>
        <strain evidence="11 12">DAOM BR117</strain>
    </source>
</reference>
<dbReference type="EMBL" id="KQ257465">
    <property type="protein sequence ID" value="KNC97046.1"/>
    <property type="molecule type" value="Genomic_DNA"/>
</dbReference>
<dbReference type="InterPro" id="IPR004837">
    <property type="entry name" value="NaCa_Exmemb"/>
</dbReference>
<dbReference type="GO" id="GO:0006874">
    <property type="term" value="P:intracellular calcium ion homeostasis"/>
    <property type="evidence" value="ECO:0007669"/>
    <property type="project" value="TreeGrafter"/>
</dbReference>
<evidence type="ECO:0000256" key="2">
    <source>
        <dbReference type="ARBA" id="ARBA00008170"/>
    </source>
</evidence>
<accession>A0A0L0H7Y7</accession>
<dbReference type="PANTHER" id="PTHR12266:SF0">
    <property type="entry name" value="MITOCHONDRIAL SODIUM_CALCIUM EXCHANGER PROTEIN"/>
    <property type="match status" value="1"/>
</dbReference>
<feature type="transmembrane region" description="Helical" evidence="8">
    <location>
        <begin position="681"/>
        <end position="708"/>
    </location>
</feature>
<feature type="transmembrane region" description="Helical" evidence="8">
    <location>
        <begin position="752"/>
        <end position="770"/>
    </location>
</feature>
<evidence type="ECO:0000256" key="4">
    <source>
        <dbReference type="ARBA" id="ARBA00022692"/>
    </source>
</evidence>
<evidence type="ECO:0000256" key="8">
    <source>
        <dbReference type="SAM" id="Phobius"/>
    </source>
</evidence>
<keyword evidence="6 8" id="KW-0472">Membrane</keyword>
<sequence>MARNYWSSPHRLKTSMGLFTIIFLLGAAFGSVYAMPQPSVELKHEVTYSSVGDEVSLSHCRDIGKLPGDKCQYVLENCSEPTSGFGNYLEFYYCTMRNHQIIGCGLLLFATMYTFLMLGTAAGEYLCPNLSNISSWLHLSESVAGVTLAAIGNGAPDLFSTFSAMRAETAGLAIGELLGAAMFITLVVVGAVAITTPFKLPRRPFIRDAVAFIGALLLVLIICADKKITHLEGWTLILYYMIYVTVVIVSAWIYRRQKAERLQSPPLEVSDPHHSNEPREELSPVSIPATPLSVVWTGVSERDMPFFETDALLGNREDDDDSLYDEDGFDAEFFLPHFKPSKLPHDFLKLPTSGVLVRSWSSHNDNFRRARSRSPERRSNHLSGYGSEAGAVVQPTEFNGSPVSATPANEWEAVQSVLSQPDDGTPRLWDVDGDHGLTALAYCDRLWAACLHCRDVLERLFPALFKWRSLSVWQKMQAFLFLPLYLAFSLTIPAVHQEEMELDIRREKAKSERQLTDTGDILVNSDEPEEDGDVSLVDVEDKGPVITFKTLNRELTIIQLAIAPIFTAFALQELTSYVGNTPIPVWVLCIALGAVLATVGFYATRHRAVIKYGRILALCGFFMSVIWIYVIASEVVGMLGAMASIFGVSETVMGLTLFAIGNSVGDLMTNISIARMGYPTMAVGACFGSPMLNLVLGIGVTSTYITAIKGEPYLLRHSLTPAYVCAVSLVLALFGSIIYISATGFKATRRYGAALIALYGVLMVAIVLVSNSGY</sequence>
<evidence type="ECO:0000256" key="6">
    <source>
        <dbReference type="ARBA" id="ARBA00023136"/>
    </source>
</evidence>
<dbReference type="GO" id="GO:0016020">
    <property type="term" value="C:membrane"/>
    <property type="evidence" value="ECO:0007669"/>
    <property type="project" value="UniProtKB-SubCell"/>
</dbReference>
<comment type="similarity">
    <text evidence="2">Belongs to the Ca(2+):cation antiporter (CaCA) (TC 2.A.19) family.</text>
</comment>
<feature type="domain" description="Sodium/calcium exchanger membrane region" evidence="10">
    <location>
        <begin position="617"/>
        <end position="766"/>
    </location>
</feature>
<dbReference type="Gene3D" id="1.20.1420.30">
    <property type="entry name" value="NCX, central ion-binding region"/>
    <property type="match status" value="2"/>
</dbReference>
<evidence type="ECO:0000313" key="12">
    <source>
        <dbReference type="Proteomes" id="UP000053201"/>
    </source>
</evidence>
<dbReference type="GO" id="GO:0008324">
    <property type="term" value="F:monoatomic cation transmembrane transporter activity"/>
    <property type="evidence" value="ECO:0007669"/>
    <property type="project" value="TreeGrafter"/>
</dbReference>
<feature type="signal peptide" evidence="9">
    <location>
        <begin position="1"/>
        <end position="34"/>
    </location>
</feature>
<dbReference type="InterPro" id="IPR044880">
    <property type="entry name" value="NCX_ion-bd_dom_sf"/>
</dbReference>
<keyword evidence="12" id="KW-1185">Reference proteome</keyword>
<evidence type="ECO:0000256" key="1">
    <source>
        <dbReference type="ARBA" id="ARBA00004141"/>
    </source>
</evidence>
<dbReference type="Proteomes" id="UP000053201">
    <property type="component" value="Unassembled WGS sequence"/>
</dbReference>
<protein>
    <recommendedName>
        <fullName evidence="10">Sodium/calcium exchanger membrane region domain-containing protein</fullName>
    </recommendedName>
</protein>
<evidence type="ECO:0000313" key="11">
    <source>
        <dbReference type="EMBL" id="KNC97046.1"/>
    </source>
</evidence>
<evidence type="ECO:0000259" key="10">
    <source>
        <dbReference type="Pfam" id="PF01699"/>
    </source>
</evidence>
<dbReference type="AlphaFoldDB" id="A0A0L0H7Y7"/>
<feature type="transmembrane region" description="Helical" evidence="8">
    <location>
        <begin position="236"/>
        <end position="254"/>
    </location>
</feature>
<dbReference type="PANTHER" id="PTHR12266">
    <property type="entry name" value="NA+/CA2+ K+ INDEPENDENT EXCHANGER"/>
    <property type="match status" value="1"/>
</dbReference>
<dbReference type="VEuPathDB" id="FungiDB:SPPG_07444"/>
<dbReference type="Pfam" id="PF01699">
    <property type="entry name" value="Na_Ca_ex"/>
    <property type="match status" value="2"/>
</dbReference>
<feature type="transmembrane region" description="Helical" evidence="8">
    <location>
        <begin position="100"/>
        <end position="121"/>
    </location>
</feature>
<feature type="transmembrane region" description="Helical" evidence="8">
    <location>
        <begin position="638"/>
        <end position="660"/>
    </location>
</feature>
<comment type="subcellular location">
    <subcellularLocation>
        <location evidence="1">Membrane</location>
        <topology evidence="1">Multi-pass membrane protein</topology>
    </subcellularLocation>
</comment>
<feature type="transmembrane region" description="Helical" evidence="8">
    <location>
        <begin position="583"/>
        <end position="603"/>
    </location>
</feature>
<dbReference type="FunCoup" id="A0A0L0H7Y7">
    <property type="interactions" value="34"/>
</dbReference>
<dbReference type="OrthoDB" id="407410at2759"/>
<keyword evidence="3" id="KW-0813">Transport</keyword>
<dbReference type="OMA" id="VKQPIDM"/>
<evidence type="ECO:0000256" key="5">
    <source>
        <dbReference type="ARBA" id="ARBA00022989"/>
    </source>
</evidence>
<feature type="transmembrane region" description="Helical" evidence="8">
    <location>
        <begin position="615"/>
        <end position="632"/>
    </location>
</feature>
<dbReference type="InterPro" id="IPR051359">
    <property type="entry name" value="CaCA_antiporter"/>
</dbReference>
<gene>
    <name evidence="11" type="ORF">SPPG_07444</name>
</gene>
<feature type="domain" description="Sodium/calcium exchanger membrane region" evidence="10">
    <location>
        <begin position="109"/>
        <end position="248"/>
    </location>
</feature>
<feature type="compositionally biased region" description="Basic and acidic residues" evidence="7">
    <location>
        <begin position="270"/>
        <end position="282"/>
    </location>
</feature>